<protein>
    <submittedName>
        <fullName evidence="1">Uncharacterized protein</fullName>
    </submittedName>
</protein>
<name>A0A5E4G143_PRUDU</name>
<accession>A0A5E4G143</accession>
<proteinExistence type="predicted"/>
<organism evidence="1 2">
    <name type="scientific">Prunus dulcis</name>
    <name type="common">Almond</name>
    <name type="synonym">Amygdalus dulcis</name>
    <dbReference type="NCBI Taxonomy" id="3755"/>
    <lineage>
        <taxon>Eukaryota</taxon>
        <taxon>Viridiplantae</taxon>
        <taxon>Streptophyta</taxon>
        <taxon>Embryophyta</taxon>
        <taxon>Tracheophyta</taxon>
        <taxon>Spermatophyta</taxon>
        <taxon>Magnoliopsida</taxon>
        <taxon>eudicotyledons</taxon>
        <taxon>Gunneridae</taxon>
        <taxon>Pentapetalae</taxon>
        <taxon>rosids</taxon>
        <taxon>fabids</taxon>
        <taxon>Rosales</taxon>
        <taxon>Rosaceae</taxon>
        <taxon>Amygdaloideae</taxon>
        <taxon>Amygdaleae</taxon>
        <taxon>Prunus</taxon>
    </lineage>
</organism>
<dbReference type="Proteomes" id="UP000327085">
    <property type="component" value="Chromosome 1"/>
</dbReference>
<evidence type="ECO:0000313" key="1">
    <source>
        <dbReference type="EMBL" id="VVA33436.1"/>
    </source>
</evidence>
<dbReference type="EMBL" id="CABIKO010000287">
    <property type="protein sequence ID" value="VVA33436.1"/>
    <property type="molecule type" value="Genomic_DNA"/>
</dbReference>
<evidence type="ECO:0000313" key="2">
    <source>
        <dbReference type="Proteomes" id="UP000327085"/>
    </source>
</evidence>
<dbReference type="AlphaFoldDB" id="A0A5E4G143"/>
<dbReference type="Gramene" id="VVA33436">
    <property type="protein sequence ID" value="VVA33436"/>
    <property type="gene ID" value="Prudul26B027526"/>
</dbReference>
<dbReference type="InParanoid" id="A0A5E4G143"/>
<gene>
    <name evidence="1" type="ORF">ALMOND_2B027526</name>
</gene>
<reference evidence="2" key="1">
    <citation type="journal article" date="2020" name="Plant J.">
        <title>Transposons played a major role in the diversification between the closely related almond and peach genomes: results from the almond genome sequence.</title>
        <authorList>
            <person name="Alioto T."/>
            <person name="Alexiou K.G."/>
            <person name="Bardil A."/>
            <person name="Barteri F."/>
            <person name="Castanera R."/>
            <person name="Cruz F."/>
            <person name="Dhingra A."/>
            <person name="Duval H."/>
            <person name="Fernandez I Marti A."/>
            <person name="Frias L."/>
            <person name="Galan B."/>
            <person name="Garcia J.L."/>
            <person name="Howad W."/>
            <person name="Gomez-Garrido J."/>
            <person name="Gut M."/>
            <person name="Julca I."/>
            <person name="Morata J."/>
            <person name="Puigdomenech P."/>
            <person name="Ribeca P."/>
            <person name="Rubio Cabetas M.J."/>
            <person name="Vlasova A."/>
            <person name="Wirthensohn M."/>
            <person name="Garcia-Mas J."/>
            <person name="Gabaldon T."/>
            <person name="Casacuberta J.M."/>
            <person name="Arus P."/>
        </authorList>
    </citation>
    <scope>NUCLEOTIDE SEQUENCE [LARGE SCALE GENOMIC DNA]</scope>
    <source>
        <strain evidence="2">cv. Texas</strain>
    </source>
</reference>
<sequence length="211" mass="23456">MPLLQPTAGVDLHSCPLTKNIDHLSKDTIQNAPNPSLSFSKSYAADSSSLQNLRKTQAQTTTTVLSKPCLLEDPGSAEDLIPFTRHTSHSPKLPKAPLLRSAYSPTLQVPNYPLLIRKRLTLPIDRDCQQLFNMHVHDNCRTQTEGMPKLFHLATCRRNIGWKALEFLLVSLSNGRSCATEVGGTKTDCARDSFLNELTKIVVSQRYAETQ</sequence>